<keyword evidence="4" id="KW-1185">Reference proteome</keyword>
<feature type="transmembrane region" description="Helical" evidence="1">
    <location>
        <begin position="6"/>
        <end position="27"/>
    </location>
</feature>
<keyword evidence="1" id="KW-0472">Membrane</keyword>
<evidence type="ECO:0000313" key="3">
    <source>
        <dbReference type="EMBL" id="QDS91496.1"/>
    </source>
</evidence>
<dbReference type="OrthoDB" id="291597at2"/>
<name>A0A517M9C4_9BACT</name>
<keyword evidence="1" id="KW-0812">Transmembrane</keyword>
<dbReference type="CDD" id="cd07341">
    <property type="entry name" value="M56_BlaR1_MecR1_like"/>
    <property type="match status" value="1"/>
</dbReference>
<evidence type="ECO:0000259" key="2">
    <source>
        <dbReference type="Pfam" id="PF05569"/>
    </source>
</evidence>
<feature type="transmembrane region" description="Helical" evidence="1">
    <location>
        <begin position="39"/>
        <end position="58"/>
    </location>
</feature>
<dbReference type="InterPro" id="IPR008756">
    <property type="entry name" value="Peptidase_M56"/>
</dbReference>
<dbReference type="Proteomes" id="UP000320672">
    <property type="component" value="Chromosome"/>
</dbReference>
<dbReference type="Pfam" id="PF05569">
    <property type="entry name" value="Peptidase_M56"/>
    <property type="match status" value="1"/>
</dbReference>
<feature type="transmembrane region" description="Helical" evidence="1">
    <location>
        <begin position="78"/>
        <end position="101"/>
    </location>
</feature>
<feature type="domain" description="Peptidase M56" evidence="2">
    <location>
        <begin position="17"/>
        <end position="231"/>
    </location>
</feature>
<accession>A0A517M9C4</accession>
<dbReference type="InterPro" id="IPR052173">
    <property type="entry name" value="Beta-lactam_resp_regulator"/>
</dbReference>
<dbReference type="KEGG" id="rml:FF011L_02260"/>
<sequence length="364" mass="41178">MDFRFAFEVGATLCLQISVVIALTAALQRWIGDARFGCRLWTICFLSIIALLAVGVLLPHRRLFGGAVDFQRETVLAIVMWQGRLTIALAAVWGAGVLVFLGRRLVRCLQLLRFLKDRCTPVDSPGLLKRLECSSNLPDGLKVLTSPEIQGPFCWQLHRPLIVLPTFLLEEDDTTLRHVMLHELEHLRTRHPMQHFLQGICSMVFWFHPAIRLAGRNAELTREFLCDEVAAKTAGKFGPYLRTLAIVAEHCGRSACTAVPQGTLAFGNQKSALVRRCDRLVALAHNRVPSRQWRSMTAIVVLLLSVVVVQQVWLPTNVMASSRSHWSPWPTWTANVLHQCNIQVRDFELFEERVQLHELIKAND</sequence>
<evidence type="ECO:0000256" key="1">
    <source>
        <dbReference type="SAM" id="Phobius"/>
    </source>
</evidence>
<gene>
    <name evidence="3" type="primary">mecR1</name>
    <name evidence="3" type="ORF">FF011L_02260</name>
</gene>
<dbReference type="PANTHER" id="PTHR34978">
    <property type="entry name" value="POSSIBLE SENSOR-TRANSDUCER PROTEIN BLAR"/>
    <property type="match status" value="1"/>
</dbReference>
<organism evidence="3 4">
    <name type="scientific">Roseimaritima multifibrata</name>
    <dbReference type="NCBI Taxonomy" id="1930274"/>
    <lineage>
        <taxon>Bacteria</taxon>
        <taxon>Pseudomonadati</taxon>
        <taxon>Planctomycetota</taxon>
        <taxon>Planctomycetia</taxon>
        <taxon>Pirellulales</taxon>
        <taxon>Pirellulaceae</taxon>
        <taxon>Roseimaritima</taxon>
    </lineage>
</organism>
<proteinExistence type="predicted"/>
<feature type="transmembrane region" description="Helical" evidence="1">
    <location>
        <begin position="296"/>
        <end position="314"/>
    </location>
</feature>
<evidence type="ECO:0000313" key="4">
    <source>
        <dbReference type="Proteomes" id="UP000320672"/>
    </source>
</evidence>
<dbReference type="PANTHER" id="PTHR34978:SF3">
    <property type="entry name" value="SLR0241 PROTEIN"/>
    <property type="match status" value="1"/>
</dbReference>
<protein>
    <submittedName>
        <fullName evidence="3">Methicillin resistance mecR1 protein</fullName>
    </submittedName>
</protein>
<dbReference type="RefSeq" id="WP_145349549.1">
    <property type="nucleotide sequence ID" value="NZ_CP036262.1"/>
</dbReference>
<reference evidence="3 4" key="1">
    <citation type="submission" date="2019-02" db="EMBL/GenBank/DDBJ databases">
        <title>Deep-cultivation of Planctomycetes and their phenomic and genomic characterization uncovers novel biology.</title>
        <authorList>
            <person name="Wiegand S."/>
            <person name="Jogler M."/>
            <person name="Boedeker C."/>
            <person name="Pinto D."/>
            <person name="Vollmers J."/>
            <person name="Rivas-Marin E."/>
            <person name="Kohn T."/>
            <person name="Peeters S.H."/>
            <person name="Heuer A."/>
            <person name="Rast P."/>
            <person name="Oberbeckmann S."/>
            <person name="Bunk B."/>
            <person name="Jeske O."/>
            <person name="Meyerdierks A."/>
            <person name="Storesund J.E."/>
            <person name="Kallscheuer N."/>
            <person name="Luecker S."/>
            <person name="Lage O.M."/>
            <person name="Pohl T."/>
            <person name="Merkel B.J."/>
            <person name="Hornburger P."/>
            <person name="Mueller R.-W."/>
            <person name="Bruemmer F."/>
            <person name="Labrenz M."/>
            <person name="Spormann A.M."/>
            <person name="Op den Camp H."/>
            <person name="Overmann J."/>
            <person name="Amann R."/>
            <person name="Jetten M.S.M."/>
            <person name="Mascher T."/>
            <person name="Medema M.H."/>
            <person name="Devos D.P."/>
            <person name="Kaster A.-K."/>
            <person name="Ovreas L."/>
            <person name="Rohde M."/>
            <person name="Galperin M.Y."/>
            <person name="Jogler C."/>
        </authorList>
    </citation>
    <scope>NUCLEOTIDE SEQUENCE [LARGE SCALE GENOMIC DNA]</scope>
    <source>
        <strain evidence="3 4">FF011L</strain>
    </source>
</reference>
<keyword evidence="1" id="KW-1133">Transmembrane helix</keyword>
<dbReference type="EMBL" id="CP036262">
    <property type="protein sequence ID" value="QDS91496.1"/>
    <property type="molecule type" value="Genomic_DNA"/>
</dbReference>
<dbReference type="AlphaFoldDB" id="A0A517M9C4"/>